<feature type="region of interest" description="Disordered" evidence="6">
    <location>
        <begin position="101"/>
        <end position="188"/>
    </location>
</feature>
<dbReference type="InterPro" id="IPR002104">
    <property type="entry name" value="Integrase_catalytic"/>
</dbReference>
<evidence type="ECO:0000256" key="6">
    <source>
        <dbReference type="SAM" id="MobiDB-lite"/>
    </source>
</evidence>
<comment type="similarity">
    <text evidence="1">Belongs to the 'phage' integrase family.</text>
</comment>
<dbReference type="InterPro" id="IPR013762">
    <property type="entry name" value="Integrase-like_cat_sf"/>
</dbReference>
<keyword evidence="2" id="KW-0229">DNA integration</keyword>
<keyword evidence="4" id="KW-0233">DNA recombination</keyword>
<evidence type="ECO:0000256" key="3">
    <source>
        <dbReference type="ARBA" id="ARBA00023125"/>
    </source>
</evidence>
<organism evidence="8 9">
    <name type="scientific">Hydrogenophaga atypica</name>
    <dbReference type="NCBI Taxonomy" id="249409"/>
    <lineage>
        <taxon>Bacteria</taxon>
        <taxon>Pseudomonadati</taxon>
        <taxon>Pseudomonadota</taxon>
        <taxon>Betaproteobacteria</taxon>
        <taxon>Burkholderiales</taxon>
        <taxon>Comamonadaceae</taxon>
        <taxon>Hydrogenophaga</taxon>
    </lineage>
</organism>
<dbReference type="InterPro" id="IPR010998">
    <property type="entry name" value="Integrase_recombinase_N"/>
</dbReference>
<dbReference type="PANTHER" id="PTHR30349:SF41">
    <property type="entry name" value="INTEGRASE_RECOMBINASE PROTEIN MJ0367-RELATED"/>
    <property type="match status" value="1"/>
</dbReference>
<sequence>MSQPTFKSHATPSQPRYSLLAAHSSTKANRLPQYLHRRGSTYYFKRKIPRSAMQAFPEYREQVWKSLDTDVLVVAKARLAVELTEFNLRLAAFERQQALEASQPYESRPNAQADHAVESAGLHAAPRSTPEQTRKACLSVPRQSQPPQTSYGHGSRTASGEPPGRHAPAKGRVTKVAKPSVERSEKTAVAPVKRGFRHTMLHLFEDWKLKQTRHRTVSAVQSVVMEFRQLHGPIAVEDITRPMVRTYRDHLLDRGLSKGTIENRIGFLSTLVRHGMVELVEHLAINPFERIQVVGAVGQNPGKSRRAYEISELNMLYASKLYTQGYRPRGQAADAAYWLPLMGPFVGARIEELCQLTIADVQCVNNVWCLRICNLEEDQSIKTVGSYRRVPLHEELVRCGFLRYVAAMAAAGHRRVFPTLQNDNANRIYSNAVGKWYGRYLDSVGLSDPRLDYHSFRYLFKQRCSLCGVDTEVRDALTGHWSSDNNAGRVYLRAEERQYPFPKLVQAINMLAYEELKLDHLYVDNPLLGVEEHLKP</sequence>
<evidence type="ECO:0000259" key="7">
    <source>
        <dbReference type="PROSITE" id="PS51900"/>
    </source>
</evidence>
<dbReference type="CDD" id="cd01184">
    <property type="entry name" value="INT_C_like_1"/>
    <property type="match status" value="1"/>
</dbReference>
<evidence type="ECO:0000256" key="1">
    <source>
        <dbReference type="ARBA" id="ARBA00008857"/>
    </source>
</evidence>
<dbReference type="PROSITE" id="PS51900">
    <property type="entry name" value="CB"/>
    <property type="match status" value="1"/>
</dbReference>
<dbReference type="Pfam" id="PF00589">
    <property type="entry name" value="Phage_integrase"/>
    <property type="match status" value="1"/>
</dbReference>
<dbReference type="Gene3D" id="1.10.150.130">
    <property type="match status" value="1"/>
</dbReference>
<dbReference type="InterPro" id="IPR025269">
    <property type="entry name" value="SAM-like_dom"/>
</dbReference>
<evidence type="ECO:0000256" key="2">
    <source>
        <dbReference type="ARBA" id="ARBA00022908"/>
    </source>
</evidence>
<evidence type="ECO:0000313" key="9">
    <source>
        <dbReference type="Proteomes" id="UP001596501"/>
    </source>
</evidence>
<evidence type="ECO:0000256" key="5">
    <source>
        <dbReference type="PROSITE-ProRule" id="PRU01248"/>
    </source>
</evidence>
<dbReference type="InterPro" id="IPR050090">
    <property type="entry name" value="Tyrosine_recombinase_XerCD"/>
</dbReference>
<proteinExistence type="inferred from homology"/>
<dbReference type="InterPro" id="IPR046668">
    <property type="entry name" value="DUF6538"/>
</dbReference>
<keyword evidence="9" id="KW-1185">Reference proteome</keyword>
<dbReference type="SUPFAM" id="SSF56349">
    <property type="entry name" value="DNA breaking-rejoining enzymes"/>
    <property type="match status" value="1"/>
</dbReference>
<dbReference type="InterPro" id="IPR011010">
    <property type="entry name" value="DNA_brk_join_enz"/>
</dbReference>
<accession>A0ABW2QFL9</accession>
<evidence type="ECO:0000256" key="4">
    <source>
        <dbReference type="ARBA" id="ARBA00023172"/>
    </source>
</evidence>
<comment type="caution">
    <text evidence="8">The sequence shown here is derived from an EMBL/GenBank/DDBJ whole genome shotgun (WGS) entry which is preliminary data.</text>
</comment>
<keyword evidence="3 5" id="KW-0238">DNA-binding</keyword>
<gene>
    <name evidence="8" type="ORF">ACFQPB_02425</name>
</gene>
<evidence type="ECO:0000313" key="8">
    <source>
        <dbReference type="EMBL" id="MFC7407712.1"/>
    </source>
</evidence>
<dbReference type="InterPro" id="IPR044068">
    <property type="entry name" value="CB"/>
</dbReference>
<reference evidence="9" key="1">
    <citation type="journal article" date="2019" name="Int. J. Syst. Evol. Microbiol.">
        <title>The Global Catalogue of Microorganisms (GCM) 10K type strain sequencing project: providing services to taxonomists for standard genome sequencing and annotation.</title>
        <authorList>
            <consortium name="The Broad Institute Genomics Platform"/>
            <consortium name="The Broad Institute Genome Sequencing Center for Infectious Disease"/>
            <person name="Wu L."/>
            <person name="Ma J."/>
        </authorList>
    </citation>
    <scope>NUCLEOTIDE SEQUENCE [LARGE SCALE GENOMIC DNA]</scope>
    <source>
        <strain evidence="9">CGMCC 1.12371</strain>
    </source>
</reference>
<dbReference type="Gene3D" id="1.10.443.10">
    <property type="entry name" value="Intergrase catalytic core"/>
    <property type="match status" value="1"/>
</dbReference>
<name>A0ABW2QFL9_9BURK</name>
<dbReference type="Proteomes" id="UP001596501">
    <property type="component" value="Unassembled WGS sequence"/>
</dbReference>
<protein>
    <submittedName>
        <fullName evidence="8">DUF6538 domain-containing protein</fullName>
    </submittedName>
</protein>
<dbReference type="RefSeq" id="WP_382219512.1">
    <property type="nucleotide sequence ID" value="NZ_JBHTCA010000002.1"/>
</dbReference>
<feature type="compositionally biased region" description="Polar residues" evidence="6">
    <location>
        <begin position="141"/>
        <end position="158"/>
    </location>
</feature>
<dbReference type="EMBL" id="JBHTCA010000002">
    <property type="protein sequence ID" value="MFC7407712.1"/>
    <property type="molecule type" value="Genomic_DNA"/>
</dbReference>
<dbReference type="Pfam" id="PF13102">
    <property type="entry name" value="Phage_int_SAM_5"/>
    <property type="match status" value="1"/>
</dbReference>
<feature type="domain" description="Core-binding (CB)" evidence="7">
    <location>
        <begin position="198"/>
        <end position="276"/>
    </location>
</feature>
<dbReference type="Pfam" id="PF20172">
    <property type="entry name" value="DUF6538"/>
    <property type="match status" value="1"/>
</dbReference>
<dbReference type="PANTHER" id="PTHR30349">
    <property type="entry name" value="PHAGE INTEGRASE-RELATED"/>
    <property type="match status" value="1"/>
</dbReference>